<dbReference type="PANTHER" id="PTHR37984">
    <property type="entry name" value="PROTEIN CBG26694"/>
    <property type="match status" value="1"/>
</dbReference>
<evidence type="ECO:0000256" key="1">
    <source>
        <dbReference type="ARBA" id="ARBA00023268"/>
    </source>
</evidence>
<keyword evidence="1" id="KW-0511">Multifunctional enzyme</keyword>
<proteinExistence type="predicted"/>
<organism evidence="3 4">
    <name type="scientific">Hibiscus sabdariffa</name>
    <name type="common">roselle</name>
    <dbReference type="NCBI Taxonomy" id="183260"/>
    <lineage>
        <taxon>Eukaryota</taxon>
        <taxon>Viridiplantae</taxon>
        <taxon>Streptophyta</taxon>
        <taxon>Embryophyta</taxon>
        <taxon>Tracheophyta</taxon>
        <taxon>Spermatophyta</taxon>
        <taxon>Magnoliopsida</taxon>
        <taxon>eudicotyledons</taxon>
        <taxon>Gunneridae</taxon>
        <taxon>Pentapetalae</taxon>
        <taxon>rosids</taxon>
        <taxon>malvids</taxon>
        <taxon>Malvales</taxon>
        <taxon>Malvaceae</taxon>
        <taxon>Malvoideae</taxon>
        <taxon>Hibiscus</taxon>
    </lineage>
</organism>
<dbReference type="SUPFAM" id="SSF53098">
    <property type="entry name" value="Ribonuclease H-like"/>
    <property type="match status" value="1"/>
</dbReference>
<dbReference type="InterPro" id="IPR043128">
    <property type="entry name" value="Rev_trsase/Diguanyl_cyclase"/>
</dbReference>
<evidence type="ECO:0000313" key="4">
    <source>
        <dbReference type="Proteomes" id="UP001472677"/>
    </source>
</evidence>
<dbReference type="PANTHER" id="PTHR37984:SF5">
    <property type="entry name" value="PROTEIN NYNRIN-LIKE"/>
    <property type="match status" value="1"/>
</dbReference>
<dbReference type="Pfam" id="PF00665">
    <property type="entry name" value="rve"/>
    <property type="match status" value="1"/>
</dbReference>
<dbReference type="EMBL" id="JBBPBM010000023">
    <property type="protein sequence ID" value="KAK8546634.1"/>
    <property type="molecule type" value="Genomic_DNA"/>
</dbReference>
<gene>
    <name evidence="3" type="ORF">V6N12_027410</name>
</gene>
<dbReference type="Pfam" id="PF17919">
    <property type="entry name" value="RT_RNaseH_2"/>
    <property type="match status" value="1"/>
</dbReference>
<dbReference type="Gene3D" id="3.30.70.270">
    <property type="match status" value="1"/>
</dbReference>
<dbReference type="InterPro" id="IPR001584">
    <property type="entry name" value="Integrase_cat-core"/>
</dbReference>
<dbReference type="InterPro" id="IPR036397">
    <property type="entry name" value="RNaseH_sf"/>
</dbReference>
<dbReference type="Proteomes" id="UP001472677">
    <property type="component" value="Unassembled WGS sequence"/>
</dbReference>
<keyword evidence="4" id="KW-1185">Reference proteome</keyword>
<accession>A0ABR2DV22</accession>
<dbReference type="InterPro" id="IPR043502">
    <property type="entry name" value="DNA/RNA_pol_sf"/>
</dbReference>
<evidence type="ECO:0000259" key="2">
    <source>
        <dbReference type="PROSITE" id="PS50994"/>
    </source>
</evidence>
<comment type="caution">
    <text evidence="3">The sequence shown here is derived from an EMBL/GenBank/DDBJ whole genome shotgun (WGS) entry which is preliminary data.</text>
</comment>
<evidence type="ECO:0000313" key="3">
    <source>
        <dbReference type="EMBL" id="KAK8546634.1"/>
    </source>
</evidence>
<dbReference type="Gene3D" id="1.10.340.70">
    <property type="match status" value="1"/>
</dbReference>
<feature type="domain" description="Integrase catalytic" evidence="2">
    <location>
        <begin position="248"/>
        <end position="370"/>
    </location>
</feature>
<dbReference type="InterPro" id="IPR041577">
    <property type="entry name" value="RT_RNaseH_2"/>
</dbReference>
<sequence length="370" mass="41955">MVNEGPILGHKISSKGIEVDKAKVEVIEKLPPPTNVKGIRSFLGHAGFYRRFIKDFSKISKQLCNLLQQNQSFVFDKECQSAFEDFKMRLISAPVVVPPDWTSPFELMCDASDHAVGAALGQRRDHSAIKYLVTKKNAKPRLIRLDNPHNQDRDVESSDSFPDEKILFATTIPWYADIVNFLVSGIVPSDLSSQGRKKFRHNAKFLYWDEPYLFKQCADQMLRRCVPEEEQKDIMYHCHAASCGGHFGGNRTAAKILQSDFMGPFPSSHGDLYILLAVDYVSKWVEAIATPKNDAKTVMKFLHKNIFTRFGVPRALISDEGSHFDNKLTAKALQRYGVRHRIATAYHPQTNGQAEISNREIKQILEKTVN</sequence>
<name>A0ABR2DV22_9ROSI</name>
<protein>
    <recommendedName>
        <fullName evidence="2">Integrase catalytic domain-containing protein</fullName>
    </recommendedName>
</protein>
<dbReference type="PROSITE" id="PS50994">
    <property type="entry name" value="INTEGRASE"/>
    <property type="match status" value="1"/>
</dbReference>
<reference evidence="3 4" key="1">
    <citation type="journal article" date="2024" name="G3 (Bethesda)">
        <title>Genome assembly of Hibiscus sabdariffa L. provides insights into metabolisms of medicinal natural products.</title>
        <authorList>
            <person name="Kim T."/>
        </authorList>
    </citation>
    <scope>NUCLEOTIDE SEQUENCE [LARGE SCALE GENOMIC DNA]</scope>
    <source>
        <strain evidence="3">TK-2024</strain>
        <tissue evidence="3">Old leaves</tissue>
    </source>
</reference>
<dbReference type="Gene3D" id="3.30.420.10">
    <property type="entry name" value="Ribonuclease H-like superfamily/Ribonuclease H"/>
    <property type="match status" value="1"/>
</dbReference>
<dbReference type="SUPFAM" id="SSF56672">
    <property type="entry name" value="DNA/RNA polymerases"/>
    <property type="match status" value="1"/>
</dbReference>
<dbReference type="InterPro" id="IPR012337">
    <property type="entry name" value="RNaseH-like_sf"/>
</dbReference>
<dbReference type="InterPro" id="IPR050951">
    <property type="entry name" value="Retrovirus_Pol_polyprotein"/>
</dbReference>